<dbReference type="PANTHER" id="PTHR30332">
    <property type="entry name" value="PROBABLE GENERAL SECRETION PATHWAY PROTEIN D"/>
    <property type="match status" value="1"/>
</dbReference>
<dbReference type="GO" id="GO:0009306">
    <property type="term" value="P:protein secretion"/>
    <property type="evidence" value="ECO:0007669"/>
    <property type="project" value="InterPro"/>
</dbReference>
<dbReference type="PANTHER" id="PTHR30332:SF17">
    <property type="entry name" value="TYPE IV PILIATION SYSTEM PROTEIN DR_0774-RELATED"/>
    <property type="match status" value="1"/>
</dbReference>
<evidence type="ECO:0000256" key="6">
    <source>
        <dbReference type="SAM" id="MobiDB-lite"/>
    </source>
</evidence>
<evidence type="ECO:0000256" key="7">
    <source>
        <dbReference type="SAM" id="SignalP"/>
    </source>
</evidence>
<dbReference type="Gene3D" id="3.30.1370.120">
    <property type="match status" value="1"/>
</dbReference>
<evidence type="ECO:0000313" key="11">
    <source>
        <dbReference type="Proteomes" id="UP000557717"/>
    </source>
</evidence>
<dbReference type="InterPro" id="IPR001775">
    <property type="entry name" value="GspD/PilQ"/>
</dbReference>
<feature type="chain" id="PRO_5032532699" evidence="7">
    <location>
        <begin position="18"/>
        <end position="591"/>
    </location>
</feature>
<comment type="similarity">
    <text evidence="4">Belongs to the bacterial secretin family.</text>
</comment>
<evidence type="ECO:0000256" key="2">
    <source>
        <dbReference type="ARBA" id="ARBA00022729"/>
    </source>
</evidence>
<evidence type="ECO:0000313" key="10">
    <source>
        <dbReference type="EMBL" id="MBB5352357.1"/>
    </source>
</evidence>
<dbReference type="GO" id="GO:0015627">
    <property type="term" value="C:type II protein secretion system complex"/>
    <property type="evidence" value="ECO:0007669"/>
    <property type="project" value="TreeGrafter"/>
</dbReference>
<feature type="region of interest" description="Disordered" evidence="6">
    <location>
        <begin position="18"/>
        <end position="70"/>
    </location>
</feature>
<keyword evidence="2 7" id="KW-0732">Signal</keyword>
<protein>
    <submittedName>
        <fullName evidence="10">Type II secretory pathway component GspD/PulD (Secretin)</fullName>
    </submittedName>
</protein>
<organism evidence="10 11">
    <name type="scientific">Haloferula luteola</name>
    <dbReference type="NCBI Taxonomy" id="595692"/>
    <lineage>
        <taxon>Bacteria</taxon>
        <taxon>Pseudomonadati</taxon>
        <taxon>Verrucomicrobiota</taxon>
        <taxon>Verrucomicrobiia</taxon>
        <taxon>Verrucomicrobiales</taxon>
        <taxon>Verrucomicrobiaceae</taxon>
        <taxon>Haloferula</taxon>
    </lineage>
</organism>
<comment type="caution">
    <text evidence="10">The sequence shown here is derived from an EMBL/GenBank/DDBJ whole genome shotgun (WGS) entry which is preliminary data.</text>
</comment>
<dbReference type="RefSeq" id="WP_184019328.1">
    <property type="nucleotide sequence ID" value="NZ_JACHFD010000012.1"/>
</dbReference>
<gene>
    <name evidence="10" type="ORF">HNR46_002602</name>
</gene>
<name>A0A840V204_9BACT</name>
<dbReference type="EMBL" id="JACHFD010000012">
    <property type="protein sequence ID" value="MBB5352357.1"/>
    <property type="molecule type" value="Genomic_DNA"/>
</dbReference>
<dbReference type="Proteomes" id="UP000557717">
    <property type="component" value="Unassembled WGS sequence"/>
</dbReference>
<dbReference type="AlphaFoldDB" id="A0A840V204"/>
<dbReference type="Pfam" id="PF00263">
    <property type="entry name" value="Secretin"/>
    <property type="match status" value="1"/>
</dbReference>
<dbReference type="InterPro" id="IPR004846">
    <property type="entry name" value="T2SS/T3SS_dom"/>
</dbReference>
<feature type="compositionally biased region" description="Pro residues" evidence="6">
    <location>
        <begin position="20"/>
        <end position="34"/>
    </location>
</feature>
<feature type="signal peptide" evidence="7">
    <location>
        <begin position="1"/>
        <end position="17"/>
    </location>
</feature>
<feature type="domain" description="NolW-like" evidence="9">
    <location>
        <begin position="183"/>
        <end position="241"/>
    </location>
</feature>
<reference evidence="10 11" key="1">
    <citation type="submission" date="2020-08" db="EMBL/GenBank/DDBJ databases">
        <title>Genomic Encyclopedia of Type Strains, Phase IV (KMG-IV): sequencing the most valuable type-strain genomes for metagenomic binning, comparative biology and taxonomic classification.</title>
        <authorList>
            <person name="Goeker M."/>
        </authorList>
    </citation>
    <scope>NUCLEOTIDE SEQUENCE [LARGE SCALE GENOMIC DNA]</scope>
    <source>
        <strain evidence="10 11">YC6886</strain>
    </source>
</reference>
<proteinExistence type="inferred from homology"/>
<sequence>MKHLLTLTLVSALSLQAQTPPLPGGPPITGPSGPPTGDLVVEPGTPIAPPTESVTPVDPAQDSPPAVEPVAPLDEVPLAEPGTAENAIQESEGGFVIQDAPLNEIFQFLAKEAGRQYFHNIKISTPEYRVTGHLNDGDPLQQMEELAFMYGLMLYTKGNTVYALTQTQLSQLPSTEATYKLNYLRPSDAEAITGLVRDVLSPGTGIVKYEPKTNTLVLIDSAHRIEKAKELLRKIDQPKGQIIVETKILRVNSSAAERVGVNWSGSLGETGTTLEVARSLNSIFGIQSVWDDDSISSSTGVSELYGTSENLVLSPIQLRGVMRALNEGNLATQISNPTLITEDNEQGTISIIDRVPIITTTTNQGTGDVSSVSEEVRYKIDESDPDISNAPEKHREIGISMVATPTLLPDGTIRMNLRPRSAQITEQIRSAQTSNVYPRVTESMIDSTARIPDGFSLVVGGFYGESESKDRTKVPLLGDVPVLNFFFKSKETVKEQTSLVFIVTPTSYDPASRSATGNLSNRIHRTLNVTRDIDWVDPANPGPAHEPNLRRALRGLQPQEAPYYPTPEEVQAEQQRQSDPDHKPRFSRVRR</sequence>
<evidence type="ECO:0000256" key="4">
    <source>
        <dbReference type="RuleBase" id="RU004003"/>
    </source>
</evidence>
<accession>A0A840V204</accession>
<keyword evidence="3" id="KW-0472">Membrane</keyword>
<dbReference type="InterPro" id="IPR038591">
    <property type="entry name" value="NolW-like_sf"/>
</dbReference>
<evidence type="ECO:0000256" key="1">
    <source>
        <dbReference type="ARBA" id="ARBA00004370"/>
    </source>
</evidence>
<keyword evidence="5" id="KW-0813">Transport</keyword>
<dbReference type="InterPro" id="IPR050810">
    <property type="entry name" value="Bact_Secretion_Sys_Channel"/>
</dbReference>
<dbReference type="Pfam" id="PF03958">
    <property type="entry name" value="Secretin_N"/>
    <property type="match status" value="1"/>
</dbReference>
<evidence type="ECO:0000259" key="8">
    <source>
        <dbReference type="Pfam" id="PF00263"/>
    </source>
</evidence>
<dbReference type="GO" id="GO:0009279">
    <property type="term" value="C:cell outer membrane"/>
    <property type="evidence" value="ECO:0007669"/>
    <property type="project" value="UniProtKB-SubCell"/>
</dbReference>
<evidence type="ECO:0000259" key="9">
    <source>
        <dbReference type="Pfam" id="PF03958"/>
    </source>
</evidence>
<dbReference type="PRINTS" id="PR00811">
    <property type="entry name" value="BCTERIALGSPD"/>
</dbReference>
<dbReference type="InterPro" id="IPR005644">
    <property type="entry name" value="NolW-like"/>
</dbReference>
<evidence type="ECO:0000256" key="3">
    <source>
        <dbReference type="ARBA" id="ARBA00023136"/>
    </source>
</evidence>
<dbReference type="Gene3D" id="3.55.50.30">
    <property type="match status" value="1"/>
</dbReference>
<feature type="domain" description="Type II/III secretion system secretin-like" evidence="8">
    <location>
        <begin position="324"/>
        <end position="506"/>
    </location>
</feature>
<evidence type="ECO:0000256" key="5">
    <source>
        <dbReference type="RuleBase" id="RU004004"/>
    </source>
</evidence>
<comment type="subcellular location">
    <subcellularLocation>
        <location evidence="5">Cell outer membrane</location>
    </subcellularLocation>
    <subcellularLocation>
        <location evidence="1">Membrane</location>
    </subcellularLocation>
</comment>
<feature type="region of interest" description="Disordered" evidence="6">
    <location>
        <begin position="534"/>
        <end position="591"/>
    </location>
</feature>
<keyword evidence="11" id="KW-1185">Reference proteome</keyword>